<dbReference type="CDD" id="cd08411">
    <property type="entry name" value="PBP2_OxyR"/>
    <property type="match status" value="1"/>
</dbReference>
<dbReference type="EMBL" id="FWWW01000046">
    <property type="protein sequence ID" value="SMB86267.1"/>
    <property type="molecule type" value="Genomic_DNA"/>
</dbReference>
<dbReference type="STRING" id="645990.SAMN00120144_2390"/>
<evidence type="ECO:0000259" key="5">
    <source>
        <dbReference type="PROSITE" id="PS50931"/>
    </source>
</evidence>
<dbReference type="InterPro" id="IPR000847">
    <property type="entry name" value="LysR_HTH_N"/>
</dbReference>
<dbReference type="PANTHER" id="PTHR30419">
    <property type="entry name" value="HTH-TYPE TRANSCRIPTIONAL REGULATOR YBHD"/>
    <property type="match status" value="1"/>
</dbReference>
<evidence type="ECO:0000313" key="7">
    <source>
        <dbReference type="Proteomes" id="UP000192266"/>
    </source>
</evidence>
<dbReference type="PROSITE" id="PS50931">
    <property type="entry name" value="HTH_LYSR"/>
    <property type="match status" value="1"/>
</dbReference>
<keyword evidence="2" id="KW-0805">Transcription regulation</keyword>
<dbReference type="Gene3D" id="3.40.190.10">
    <property type="entry name" value="Periplasmic binding protein-like II"/>
    <property type="match status" value="2"/>
</dbReference>
<keyword evidence="7" id="KW-1185">Reference proteome</keyword>
<name>A0A1W1UYU9_9BACT</name>
<dbReference type="AlphaFoldDB" id="A0A1W1UYU9"/>
<reference evidence="6 7" key="1">
    <citation type="submission" date="2017-04" db="EMBL/GenBank/DDBJ databases">
        <authorList>
            <person name="Afonso C.L."/>
            <person name="Miller P.J."/>
            <person name="Scott M.A."/>
            <person name="Spackman E."/>
            <person name="Goraichik I."/>
            <person name="Dimitrov K.M."/>
            <person name="Suarez D.L."/>
            <person name="Swayne D.E."/>
        </authorList>
    </citation>
    <scope>NUCLEOTIDE SEQUENCE [LARGE SCALE GENOMIC DNA]</scope>
    <source>
        <strain evidence="6 7">DSM 11622</strain>
    </source>
</reference>
<dbReference type="GO" id="GO:0003700">
    <property type="term" value="F:DNA-binding transcription factor activity"/>
    <property type="evidence" value="ECO:0007669"/>
    <property type="project" value="InterPro"/>
</dbReference>
<evidence type="ECO:0000313" key="6">
    <source>
        <dbReference type="EMBL" id="SMB86267.1"/>
    </source>
</evidence>
<sequence length="313" mass="35398">MYLRTVNLQQLEYLLALDTHRQFVSAAGSCHVTQPALSMQLQKLEEELGVLLFDRKKKRLEPTAVGVKVIQQARHVLREVQLLREVVQVEKGELVGEVRLGIIPTLAPYLVPLFLVPLAERHPQLRVRVEELQSEELVSRLKAHQLDIGLLITPLDDGQLREVPLLEEPFLGYVSVSHPLYAHATLRPTDLSGAGLWLLQQGHCFRNQVLTICAPPDGVHPYSYESGSIETLKELVRRNNGYTLVPELSVLGEAGDNPMVKRFEAPEPVREVSLVVHHGFVRTQLLTNLRQLILEQVPERLHAGRATQKIKWQ</sequence>
<dbReference type="PRINTS" id="PR00039">
    <property type="entry name" value="HTHLYSR"/>
</dbReference>
<dbReference type="SUPFAM" id="SSF46785">
    <property type="entry name" value="Winged helix' DNA-binding domain"/>
    <property type="match status" value="1"/>
</dbReference>
<gene>
    <name evidence="6" type="ORF">SAMN00120144_2390</name>
</gene>
<dbReference type="Pfam" id="PF00126">
    <property type="entry name" value="HTH_1"/>
    <property type="match status" value="1"/>
</dbReference>
<organism evidence="6 7">
    <name type="scientific">Hymenobacter roseosalivarius DSM 11622</name>
    <dbReference type="NCBI Taxonomy" id="645990"/>
    <lineage>
        <taxon>Bacteria</taxon>
        <taxon>Pseudomonadati</taxon>
        <taxon>Bacteroidota</taxon>
        <taxon>Cytophagia</taxon>
        <taxon>Cytophagales</taxon>
        <taxon>Hymenobacteraceae</taxon>
        <taxon>Hymenobacter</taxon>
    </lineage>
</organism>
<keyword evidence="3" id="KW-0238">DNA-binding</keyword>
<dbReference type="Pfam" id="PF03466">
    <property type="entry name" value="LysR_substrate"/>
    <property type="match status" value="1"/>
</dbReference>
<feature type="domain" description="HTH lysR-type" evidence="5">
    <location>
        <begin position="6"/>
        <end position="63"/>
    </location>
</feature>
<dbReference type="GO" id="GO:0005829">
    <property type="term" value="C:cytosol"/>
    <property type="evidence" value="ECO:0007669"/>
    <property type="project" value="TreeGrafter"/>
</dbReference>
<protein>
    <submittedName>
        <fullName evidence="6">Transcriptional regulator, LysR family</fullName>
    </submittedName>
</protein>
<evidence type="ECO:0000256" key="3">
    <source>
        <dbReference type="ARBA" id="ARBA00023125"/>
    </source>
</evidence>
<dbReference type="SUPFAM" id="SSF53850">
    <property type="entry name" value="Periplasmic binding protein-like II"/>
    <property type="match status" value="1"/>
</dbReference>
<proteinExistence type="inferred from homology"/>
<dbReference type="GO" id="GO:0003677">
    <property type="term" value="F:DNA binding"/>
    <property type="evidence" value="ECO:0007669"/>
    <property type="project" value="UniProtKB-KW"/>
</dbReference>
<dbReference type="FunFam" id="1.10.10.10:FF:000001">
    <property type="entry name" value="LysR family transcriptional regulator"/>
    <property type="match status" value="1"/>
</dbReference>
<comment type="similarity">
    <text evidence="1">Belongs to the LysR transcriptional regulatory family.</text>
</comment>
<keyword evidence="4" id="KW-0804">Transcription</keyword>
<dbReference type="InterPro" id="IPR036388">
    <property type="entry name" value="WH-like_DNA-bd_sf"/>
</dbReference>
<dbReference type="InterPro" id="IPR036390">
    <property type="entry name" value="WH_DNA-bd_sf"/>
</dbReference>
<dbReference type="Proteomes" id="UP000192266">
    <property type="component" value="Unassembled WGS sequence"/>
</dbReference>
<dbReference type="InterPro" id="IPR050950">
    <property type="entry name" value="HTH-type_LysR_regulators"/>
</dbReference>
<accession>A0A1W1UYU9</accession>
<dbReference type="Gene3D" id="1.10.10.10">
    <property type="entry name" value="Winged helix-like DNA-binding domain superfamily/Winged helix DNA-binding domain"/>
    <property type="match status" value="1"/>
</dbReference>
<evidence type="ECO:0000256" key="1">
    <source>
        <dbReference type="ARBA" id="ARBA00009437"/>
    </source>
</evidence>
<dbReference type="InterPro" id="IPR005119">
    <property type="entry name" value="LysR_subst-bd"/>
</dbReference>
<dbReference type="PANTHER" id="PTHR30419:SF29">
    <property type="entry name" value="LYSR-FAMILY TRANSCRIPTIONAL REGULATOR"/>
    <property type="match status" value="1"/>
</dbReference>
<evidence type="ECO:0000256" key="4">
    <source>
        <dbReference type="ARBA" id="ARBA00023163"/>
    </source>
</evidence>
<evidence type="ECO:0000256" key="2">
    <source>
        <dbReference type="ARBA" id="ARBA00023015"/>
    </source>
</evidence>